<proteinExistence type="predicted"/>
<protein>
    <recommendedName>
        <fullName evidence="3">Sn-glycerol-3-phosphate transporter</fullName>
    </recommendedName>
</protein>
<evidence type="ECO:0008006" key="3">
    <source>
        <dbReference type="Google" id="ProtNLM"/>
    </source>
</evidence>
<accession>A0ABS7WXY5</accession>
<dbReference type="Proteomes" id="UP001319883">
    <property type="component" value="Unassembled WGS sequence"/>
</dbReference>
<organism evidence="1 2">
    <name type="scientific">Modicisalibacter tunisiensis</name>
    <dbReference type="NCBI Taxonomy" id="390637"/>
    <lineage>
        <taxon>Bacteria</taxon>
        <taxon>Pseudomonadati</taxon>
        <taxon>Pseudomonadota</taxon>
        <taxon>Gammaproteobacteria</taxon>
        <taxon>Oceanospirillales</taxon>
        <taxon>Halomonadaceae</taxon>
        <taxon>Modicisalibacter</taxon>
    </lineage>
</organism>
<name>A0ABS7WXY5_9GAMM</name>
<comment type="caution">
    <text evidence="1">The sequence shown here is derived from an EMBL/GenBank/DDBJ whole genome shotgun (WGS) entry which is preliminary data.</text>
</comment>
<reference evidence="1 2" key="1">
    <citation type="submission" date="2021-05" db="EMBL/GenBank/DDBJ databases">
        <title>Petroleum and Energy Research Collection (APPE): ex situ preservation of microbial diversity associated with the oil industry and exploitation of its biotechnological potential.</title>
        <authorList>
            <person name="Paixao C.T.M."/>
            <person name="Gomes M.B."/>
            <person name="Oliveira V.M."/>
        </authorList>
    </citation>
    <scope>NUCLEOTIDE SEQUENCE [LARGE SCALE GENOMIC DNA]</scope>
    <source>
        <strain evidence="1 2">LIT2</strain>
    </source>
</reference>
<dbReference type="EMBL" id="JAGXFD010000001">
    <property type="protein sequence ID" value="MBZ9567195.1"/>
    <property type="molecule type" value="Genomic_DNA"/>
</dbReference>
<dbReference type="RefSeq" id="WP_224420503.1">
    <property type="nucleotide sequence ID" value="NZ_JAGXFD010000001.1"/>
</dbReference>
<sequence length="171" mass="19004">MNPLARITVVRLLGVVFQGGLTAGFGPPSRASGLLTYDHGLIQTSLWTHHYSSDTTYNDRQNLIGIELHNPDRWLAGAAWLKNSFDQPTWYFYAGREFPLWRPRADLEVRAKLTAGGIRGYDGDKRNKIAYNHYGIAPAILPTVGVRWGRVESDAILFGTAGLMVTAGVRF</sequence>
<gene>
    <name evidence="1" type="ORF">KGQ91_05785</name>
</gene>
<evidence type="ECO:0000313" key="1">
    <source>
        <dbReference type="EMBL" id="MBZ9567195.1"/>
    </source>
</evidence>
<evidence type="ECO:0000313" key="2">
    <source>
        <dbReference type="Proteomes" id="UP001319883"/>
    </source>
</evidence>
<keyword evidence="2" id="KW-1185">Reference proteome</keyword>